<keyword evidence="4" id="KW-0949">S-adenosyl-L-methionine</keyword>
<dbReference type="GO" id="GO:0008170">
    <property type="term" value="F:N-methyltransferase activity"/>
    <property type="evidence" value="ECO:0007669"/>
    <property type="project" value="InterPro"/>
</dbReference>
<dbReference type="SUPFAM" id="SSF53335">
    <property type="entry name" value="S-adenosyl-L-methionine-dependent methyltransferases"/>
    <property type="match status" value="1"/>
</dbReference>
<evidence type="ECO:0000256" key="3">
    <source>
        <dbReference type="ARBA" id="ARBA00022679"/>
    </source>
</evidence>
<evidence type="ECO:0000313" key="6">
    <source>
        <dbReference type="EMBL" id="MBC8333920.1"/>
    </source>
</evidence>
<evidence type="ECO:0000256" key="1">
    <source>
        <dbReference type="ARBA" id="ARBA00006594"/>
    </source>
</evidence>
<keyword evidence="3" id="KW-0808">Transferase</keyword>
<evidence type="ECO:0000313" key="7">
    <source>
        <dbReference type="Proteomes" id="UP000614469"/>
    </source>
</evidence>
<dbReference type="EMBL" id="JACNJN010000032">
    <property type="protein sequence ID" value="MBC8333920.1"/>
    <property type="molecule type" value="Genomic_DNA"/>
</dbReference>
<keyword evidence="2" id="KW-0489">Methyltransferase</keyword>
<comment type="caution">
    <text evidence="6">The sequence shown here is derived from an EMBL/GenBank/DDBJ whole genome shotgun (WGS) entry which is preliminary data.</text>
</comment>
<protein>
    <submittedName>
        <fullName evidence="6">Site-specific DNA-methyltransferase</fullName>
    </submittedName>
</protein>
<organism evidence="6 7">
    <name type="scientific">Candidatus Desulfolinea nitratireducens</name>
    <dbReference type="NCBI Taxonomy" id="2841698"/>
    <lineage>
        <taxon>Bacteria</taxon>
        <taxon>Bacillati</taxon>
        <taxon>Chloroflexota</taxon>
        <taxon>Anaerolineae</taxon>
        <taxon>Anaerolineales</taxon>
        <taxon>Anaerolineales incertae sedis</taxon>
        <taxon>Candidatus Desulfolinea</taxon>
    </lineage>
</organism>
<reference evidence="6 7" key="1">
    <citation type="submission" date="2020-08" db="EMBL/GenBank/DDBJ databases">
        <title>Bridging the membrane lipid divide: bacteria of the FCB group superphylum have the potential to synthesize archaeal ether lipids.</title>
        <authorList>
            <person name="Villanueva L."/>
            <person name="Von Meijenfeldt F.A.B."/>
            <person name="Westbye A.B."/>
            <person name="Yadav S."/>
            <person name="Hopmans E.C."/>
            <person name="Dutilh B.E."/>
            <person name="Sinninghe Damste J.S."/>
        </authorList>
    </citation>
    <scope>NUCLEOTIDE SEQUENCE [LARGE SCALE GENOMIC DNA]</scope>
    <source>
        <strain evidence="6">NIOZ-UU36</strain>
    </source>
</reference>
<dbReference type="PROSITE" id="PS00092">
    <property type="entry name" value="N6_MTASE"/>
    <property type="match status" value="1"/>
</dbReference>
<dbReference type="Pfam" id="PF01555">
    <property type="entry name" value="N6_N4_Mtase"/>
    <property type="match status" value="1"/>
</dbReference>
<dbReference type="InterPro" id="IPR002052">
    <property type="entry name" value="DNA_methylase_N6_adenine_CS"/>
</dbReference>
<dbReference type="Proteomes" id="UP000614469">
    <property type="component" value="Unassembled WGS sequence"/>
</dbReference>
<dbReference type="GO" id="GO:0032259">
    <property type="term" value="P:methylation"/>
    <property type="evidence" value="ECO:0007669"/>
    <property type="project" value="UniProtKB-KW"/>
</dbReference>
<dbReference type="GO" id="GO:0003677">
    <property type="term" value="F:DNA binding"/>
    <property type="evidence" value="ECO:0007669"/>
    <property type="project" value="InterPro"/>
</dbReference>
<dbReference type="Gene3D" id="3.40.50.150">
    <property type="entry name" value="Vaccinia Virus protein VP39"/>
    <property type="match status" value="1"/>
</dbReference>
<dbReference type="InterPro" id="IPR002941">
    <property type="entry name" value="DNA_methylase_N4/N6"/>
</dbReference>
<gene>
    <name evidence="6" type="ORF">H8E29_01525</name>
</gene>
<evidence type="ECO:0000256" key="2">
    <source>
        <dbReference type="ARBA" id="ARBA00022603"/>
    </source>
</evidence>
<accession>A0A8J6NHH2</accession>
<dbReference type="AlphaFoldDB" id="A0A8J6NHH2"/>
<proteinExistence type="inferred from homology"/>
<name>A0A8J6NHH2_9CHLR</name>
<dbReference type="InterPro" id="IPR002295">
    <property type="entry name" value="N4/N6-MTase_EcoPI_Mod-like"/>
</dbReference>
<dbReference type="PRINTS" id="PR00506">
    <property type="entry name" value="D21N6MTFRASE"/>
</dbReference>
<feature type="non-terminal residue" evidence="6">
    <location>
        <position position="366"/>
    </location>
</feature>
<comment type="similarity">
    <text evidence="1">Belongs to the N(4)/N(6)-methyltransferase family.</text>
</comment>
<evidence type="ECO:0000259" key="5">
    <source>
        <dbReference type="Pfam" id="PF01555"/>
    </source>
</evidence>
<feature type="domain" description="DNA methylase N-4/N-6" evidence="5">
    <location>
        <begin position="61"/>
        <end position="299"/>
    </location>
</feature>
<dbReference type="InterPro" id="IPR029063">
    <property type="entry name" value="SAM-dependent_MTases_sf"/>
</dbReference>
<evidence type="ECO:0000256" key="4">
    <source>
        <dbReference type="ARBA" id="ARBA00022691"/>
    </source>
</evidence>
<sequence>MPLLTWPEKKRAKLQAATLKTEAWVFPSTSEQKISPPENRVILGDNLAIMAALLPEYEGRINLIYIDPPFFTNRKFQARVGRDEDSRKPKEWQMAEGYHDHWPNLDAYLDFLYQRLILMHRLLAPDGSLYLHLDWHANAYARLLLDEIFGEDRLLNEIVWTYHGPSPIKSAFNRKHDIILSYTKSKEYTFNADAVREPYNPNTVKTFKSSKKAGFGKVPDLKRGKVPEDWWYFPVVARLHNERTGYPTQKPEALLERIIKASSNEGDLVADFFSGSGTTARVAAKSGRRYIATDATWRAAHTTRGRLTAKSTSSFTFERDTASPLHPAESLNFAHLEGNQIIIEADFLSDLAYWEVDPVWDGQIFK</sequence>